<keyword evidence="1" id="KW-0732">Signal</keyword>
<accession>A0A8H8R246</accession>
<sequence length="528" mass="55743">MRLDFVGLRLVLSIVTTNALQNQQSDQNSARDSNITSIASSQAVNGSGQFIGNIACLEPLEPKTQYCPDASMMHQDGGNTGSTDYAGPIGRNISMSTFSTRIAPFLFDPHGGLTAGQPGASGYSLKAIDPETLEAISSWSPPTNQTLNLAYIQQIAAGSDSIILATSTQGRVFVVQRNNSISPPTFTTSRDIDVSHALQSGEQLINGMYDTLSNIWFTTGVILGNGGMPENTTTVGYITPSNEISTLHLQNQAVENGIAVSNTTVYIVTGPPGDTKNSTGNMYAFQAADAGVETLWSAPYDAGSKKQPGGFARGSGTTPTLLGDAYIAVTDHADTQITLLIYHQTAQDSEDAQLLCKVPLFAPGASAVDVGSLGHASEHGYSVVLFNDYNAPPIYPSANATAADINGAFNNMTTMAAGGVRVDIPLTGSDCKITWEKDIRTKSVPLLSTKMGLLYGYEQDADDAENGEWVWYVTARNWETGDLVWKVQTGAGGTFNDDFQGNAIGRDGTLYQGVVGGIVVLKDGDGAT</sequence>
<dbReference type="Proteomes" id="UP000431533">
    <property type="component" value="Unassembled WGS sequence"/>
</dbReference>
<dbReference type="GeneID" id="41984040"/>
<name>A0A8H8R246_9HELO</name>
<reference evidence="2 3" key="1">
    <citation type="submission" date="2018-05" db="EMBL/GenBank/DDBJ databases">
        <title>Genome sequencing and assembly of the regulated plant pathogen Lachnellula willkommii and related sister species for the development of diagnostic species identification markers.</title>
        <authorList>
            <person name="Giroux E."/>
            <person name="Bilodeau G."/>
        </authorList>
    </citation>
    <scope>NUCLEOTIDE SEQUENCE [LARGE SCALE GENOMIC DNA]</scope>
    <source>
        <strain evidence="2 3">CBS 185.66</strain>
    </source>
</reference>
<keyword evidence="3" id="KW-1185">Reference proteome</keyword>
<proteinExistence type="predicted"/>
<feature type="signal peptide" evidence="1">
    <location>
        <begin position="1"/>
        <end position="19"/>
    </location>
</feature>
<dbReference type="OrthoDB" id="4818326at2759"/>
<feature type="chain" id="PRO_5034637476" evidence="1">
    <location>
        <begin position="20"/>
        <end position="528"/>
    </location>
</feature>
<protein>
    <submittedName>
        <fullName evidence="2">Uncharacterized protein</fullName>
    </submittedName>
</protein>
<gene>
    <name evidence="2" type="ORF">LHYA1_G003842</name>
</gene>
<dbReference type="EMBL" id="QGMH01000057">
    <property type="protein sequence ID" value="TVY26978.1"/>
    <property type="molecule type" value="Genomic_DNA"/>
</dbReference>
<evidence type="ECO:0000313" key="2">
    <source>
        <dbReference type="EMBL" id="TVY26978.1"/>
    </source>
</evidence>
<organism evidence="2 3">
    <name type="scientific">Lachnellula hyalina</name>
    <dbReference type="NCBI Taxonomy" id="1316788"/>
    <lineage>
        <taxon>Eukaryota</taxon>
        <taxon>Fungi</taxon>
        <taxon>Dikarya</taxon>
        <taxon>Ascomycota</taxon>
        <taxon>Pezizomycotina</taxon>
        <taxon>Leotiomycetes</taxon>
        <taxon>Helotiales</taxon>
        <taxon>Lachnaceae</taxon>
        <taxon>Lachnellula</taxon>
    </lineage>
</organism>
<evidence type="ECO:0000256" key="1">
    <source>
        <dbReference type="SAM" id="SignalP"/>
    </source>
</evidence>
<evidence type="ECO:0000313" key="3">
    <source>
        <dbReference type="Proteomes" id="UP000431533"/>
    </source>
</evidence>
<dbReference type="AlphaFoldDB" id="A0A8H8R246"/>
<comment type="caution">
    <text evidence="2">The sequence shown here is derived from an EMBL/GenBank/DDBJ whole genome shotgun (WGS) entry which is preliminary data.</text>
</comment>
<dbReference type="RefSeq" id="XP_031005766.1">
    <property type="nucleotide sequence ID" value="XM_031148810.1"/>
</dbReference>